<evidence type="ECO:0000256" key="3">
    <source>
        <dbReference type="ARBA" id="ARBA00038502"/>
    </source>
</evidence>
<dbReference type="RefSeq" id="WP_215820605.1">
    <property type="nucleotide sequence ID" value="NZ_JAGSOY010000036.1"/>
</dbReference>
<keyword evidence="6" id="KW-1185">Reference proteome</keyword>
<accession>A0ABS5ZE89</accession>
<sequence length="169" mass="19323">MHLRLLNEKDDQALLTFELENKNWFESFIEAREPTFYSSEGIQQHIRNFLAQYRKSQRLPLLIISDNNEIIGRINLHQICTKTGSAYLGYRVGQASVNCGVASYAVKQILTLAQQKDIKCIKALASIVNKPSRNVLIKNGFQEKRLILNKAIVNGLQIDCIEYQISLNK</sequence>
<feature type="domain" description="N-acetyltransferase" evidence="4">
    <location>
        <begin position="1"/>
        <end position="159"/>
    </location>
</feature>
<name>A0ABS5ZE89_9GAMM</name>
<evidence type="ECO:0000313" key="6">
    <source>
        <dbReference type="Proteomes" id="UP000690515"/>
    </source>
</evidence>
<dbReference type="Proteomes" id="UP000690515">
    <property type="component" value="Unassembled WGS sequence"/>
</dbReference>
<reference evidence="5 6" key="1">
    <citation type="submission" date="2021-04" db="EMBL/GenBank/DDBJ databases">
        <authorList>
            <person name="Pira H."/>
            <person name="Risdian C."/>
            <person name="Wink J."/>
        </authorList>
    </citation>
    <scope>NUCLEOTIDE SEQUENCE [LARGE SCALE GENOMIC DNA]</scope>
    <source>
        <strain evidence="5 6">WH53</strain>
    </source>
</reference>
<evidence type="ECO:0000313" key="5">
    <source>
        <dbReference type="EMBL" id="MBU2712382.1"/>
    </source>
</evidence>
<dbReference type="EMBL" id="JAGSOY010000036">
    <property type="protein sequence ID" value="MBU2712382.1"/>
    <property type="molecule type" value="Genomic_DNA"/>
</dbReference>
<dbReference type="InterPro" id="IPR016181">
    <property type="entry name" value="Acyl_CoA_acyltransferase"/>
</dbReference>
<dbReference type="Gene3D" id="3.40.630.30">
    <property type="match status" value="1"/>
</dbReference>
<dbReference type="SUPFAM" id="SSF55729">
    <property type="entry name" value="Acyl-CoA N-acyltransferases (Nat)"/>
    <property type="match status" value="1"/>
</dbReference>
<dbReference type="PROSITE" id="PS51186">
    <property type="entry name" value="GNAT"/>
    <property type="match status" value="1"/>
</dbReference>
<keyword evidence="2" id="KW-0012">Acyltransferase</keyword>
<dbReference type="PANTHER" id="PTHR43792:SF8">
    <property type="entry name" value="[RIBOSOMAL PROTEIN US5]-ALANINE N-ACETYLTRANSFERASE"/>
    <property type="match status" value="1"/>
</dbReference>
<organism evidence="5 6">
    <name type="scientific">Zooshikella harenae</name>
    <dbReference type="NCBI Taxonomy" id="2827238"/>
    <lineage>
        <taxon>Bacteria</taxon>
        <taxon>Pseudomonadati</taxon>
        <taxon>Pseudomonadota</taxon>
        <taxon>Gammaproteobacteria</taxon>
        <taxon>Oceanospirillales</taxon>
        <taxon>Zooshikellaceae</taxon>
        <taxon>Zooshikella</taxon>
    </lineage>
</organism>
<evidence type="ECO:0000256" key="2">
    <source>
        <dbReference type="ARBA" id="ARBA00023315"/>
    </source>
</evidence>
<keyword evidence="1" id="KW-0808">Transferase</keyword>
<protein>
    <submittedName>
        <fullName evidence="5">GNAT family N-acetyltransferase</fullName>
    </submittedName>
</protein>
<dbReference type="Pfam" id="PF13302">
    <property type="entry name" value="Acetyltransf_3"/>
    <property type="match status" value="1"/>
</dbReference>
<proteinExistence type="inferred from homology"/>
<dbReference type="InterPro" id="IPR000182">
    <property type="entry name" value="GNAT_dom"/>
</dbReference>
<gene>
    <name evidence="5" type="ORF">KCG35_15050</name>
</gene>
<dbReference type="InterPro" id="IPR051531">
    <property type="entry name" value="N-acetyltransferase"/>
</dbReference>
<comment type="caution">
    <text evidence="5">The sequence shown here is derived from an EMBL/GenBank/DDBJ whole genome shotgun (WGS) entry which is preliminary data.</text>
</comment>
<comment type="similarity">
    <text evidence="3">Belongs to the acetyltransferase family. RimJ subfamily.</text>
</comment>
<evidence type="ECO:0000259" key="4">
    <source>
        <dbReference type="PROSITE" id="PS51186"/>
    </source>
</evidence>
<evidence type="ECO:0000256" key="1">
    <source>
        <dbReference type="ARBA" id="ARBA00022679"/>
    </source>
</evidence>
<dbReference type="PANTHER" id="PTHR43792">
    <property type="entry name" value="GNAT FAMILY, PUTATIVE (AFU_ORTHOLOGUE AFUA_3G00765)-RELATED-RELATED"/>
    <property type="match status" value="1"/>
</dbReference>